<keyword evidence="4" id="KW-1185">Reference proteome</keyword>
<proteinExistence type="predicted"/>
<feature type="chain" id="PRO_5046982112" evidence="2">
    <location>
        <begin position="35"/>
        <end position="402"/>
    </location>
</feature>
<reference evidence="3 4" key="1">
    <citation type="submission" date="2023-07" db="EMBL/GenBank/DDBJ databases">
        <title>Sorghum-associated microbial communities from plants grown in Nebraska, USA.</title>
        <authorList>
            <person name="Schachtman D."/>
        </authorList>
    </citation>
    <scope>NUCLEOTIDE SEQUENCE [LARGE SCALE GENOMIC DNA]</scope>
    <source>
        <strain evidence="3 4">DS1314</strain>
    </source>
</reference>
<feature type="region of interest" description="Disordered" evidence="1">
    <location>
        <begin position="314"/>
        <end position="341"/>
    </location>
</feature>
<name>A0ABT9WDR9_9BACL</name>
<comment type="caution">
    <text evidence="3">The sequence shown here is derived from an EMBL/GenBank/DDBJ whole genome shotgun (WGS) entry which is preliminary data.</text>
</comment>
<sequence>MFSKSQQKFIKRSSIVLSIMILLFASTVQFKAEAASSNFAPGELEAGAIMQWGGTVLLAAAENATNIDPSIMEQVHHFGQQAWQDANATIRSEITSSIQGYNDLWGTNRKYSLQWSSDAQMYLVNKWNEYFGAGALINDANHTIEKVATIKSVIVPSTVKTTNRPGETKYDLGTFMSGVMHYVYSVHTDMYGKIQLSTYPHRTIWPSTLSTQQFPNAFAAYSSAVKELDMTSTYQTVMPIFVDNSTGENIQYNPLAVPSTFPTRITIPALKGIVNSQGMITTLEKPNIGRLGHSLTGEIAISYPTYIGDTGTFTDADAVTRTPSEPPVDNGGNGSGDGSSNDTITYSPLDLIVYKAMLHFIQEYRDNQSNSLDQLLEYMKLNDSGKPANTQAWNGWLNSFSQ</sequence>
<gene>
    <name evidence="3" type="ORF">J2T19_002863</name>
</gene>
<dbReference type="RefSeq" id="WP_307216712.1">
    <property type="nucleotide sequence ID" value="NZ_JAUSTI010000007.1"/>
</dbReference>
<keyword evidence="2" id="KW-0732">Signal</keyword>
<dbReference type="Proteomes" id="UP001233836">
    <property type="component" value="Unassembled WGS sequence"/>
</dbReference>
<evidence type="ECO:0000256" key="1">
    <source>
        <dbReference type="SAM" id="MobiDB-lite"/>
    </source>
</evidence>
<feature type="signal peptide" evidence="2">
    <location>
        <begin position="1"/>
        <end position="34"/>
    </location>
</feature>
<evidence type="ECO:0000313" key="4">
    <source>
        <dbReference type="Proteomes" id="UP001233836"/>
    </source>
</evidence>
<evidence type="ECO:0000256" key="2">
    <source>
        <dbReference type="SAM" id="SignalP"/>
    </source>
</evidence>
<evidence type="ECO:0000313" key="3">
    <source>
        <dbReference type="EMBL" id="MDQ0171401.1"/>
    </source>
</evidence>
<organism evidence="3 4">
    <name type="scientific">Paenibacillus tundrae</name>
    <dbReference type="NCBI Taxonomy" id="528187"/>
    <lineage>
        <taxon>Bacteria</taxon>
        <taxon>Bacillati</taxon>
        <taxon>Bacillota</taxon>
        <taxon>Bacilli</taxon>
        <taxon>Bacillales</taxon>
        <taxon>Paenibacillaceae</taxon>
        <taxon>Paenibacillus</taxon>
    </lineage>
</organism>
<protein>
    <submittedName>
        <fullName evidence="3">Uncharacterized protein</fullName>
    </submittedName>
</protein>
<dbReference type="EMBL" id="JAUSTI010000007">
    <property type="protein sequence ID" value="MDQ0171401.1"/>
    <property type="molecule type" value="Genomic_DNA"/>
</dbReference>
<accession>A0ABT9WDR9</accession>